<organism evidence="2 3">
    <name type="scientific">Saccharata proteae CBS 121410</name>
    <dbReference type="NCBI Taxonomy" id="1314787"/>
    <lineage>
        <taxon>Eukaryota</taxon>
        <taxon>Fungi</taxon>
        <taxon>Dikarya</taxon>
        <taxon>Ascomycota</taxon>
        <taxon>Pezizomycotina</taxon>
        <taxon>Dothideomycetes</taxon>
        <taxon>Dothideomycetes incertae sedis</taxon>
        <taxon>Botryosphaeriales</taxon>
        <taxon>Saccharataceae</taxon>
        <taxon>Saccharata</taxon>
    </lineage>
</organism>
<accession>A0A9P4I439</accession>
<evidence type="ECO:0000256" key="1">
    <source>
        <dbReference type="SAM" id="SignalP"/>
    </source>
</evidence>
<feature type="chain" id="PRO_5040371157" description="Apple domain-containing protein" evidence="1">
    <location>
        <begin position="18"/>
        <end position="156"/>
    </location>
</feature>
<feature type="signal peptide" evidence="1">
    <location>
        <begin position="1"/>
        <end position="17"/>
    </location>
</feature>
<dbReference type="Proteomes" id="UP000799776">
    <property type="component" value="Unassembled WGS sequence"/>
</dbReference>
<evidence type="ECO:0000313" key="3">
    <source>
        <dbReference type="Proteomes" id="UP000799776"/>
    </source>
</evidence>
<evidence type="ECO:0000313" key="2">
    <source>
        <dbReference type="EMBL" id="KAF2091471.1"/>
    </source>
</evidence>
<proteinExistence type="predicted"/>
<comment type="caution">
    <text evidence="2">The sequence shown here is derived from an EMBL/GenBank/DDBJ whole genome shotgun (WGS) entry which is preliminary data.</text>
</comment>
<sequence length="156" mass="16601">MFTTIATTLLLSALALSSPILPRAGAPSITPVAPPCYIDYPMTTPNTTSNSTAYRPTANASTSLTYAWDQPLANSAYTNQSTLWADCINQCNGLQGCKSAFLAYNVPSMPVYGTAGGEPSIMCQMYSVFMRKEDFVEVKNGSYVQALAGNIQGCGK</sequence>
<keyword evidence="1" id="KW-0732">Signal</keyword>
<keyword evidence="3" id="KW-1185">Reference proteome</keyword>
<gene>
    <name evidence="2" type="ORF">K490DRAFT_60911</name>
</gene>
<protein>
    <recommendedName>
        <fullName evidence="4">Apple domain-containing protein</fullName>
    </recommendedName>
</protein>
<dbReference type="AlphaFoldDB" id="A0A9P4I439"/>
<reference evidence="2" key="1">
    <citation type="journal article" date="2020" name="Stud. Mycol.">
        <title>101 Dothideomycetes genomes: a test case for predicting lifestyles and emergence of pathogens.</title>
        <authorList>
            <person name="Haridas S."/>
            <person name="Albert R."/>
            <person name="Binder M."/>
            <person name="Bloem J."/>
            <person name="Labutti K."/>
            <person name="Salamov A."/>
            <person name="Andreopoulos B."/>
            <person name="Baker S."/>
            <person name="Barry K."/>
            <person name="Bills G."/>
            <person name="Bluhm B."/>
            <person name="Cannon C."/>
            <person name="Castanera R."/>
            <person name="Culley D."/>
            <person name="Daum C."/>
            <person name="Ezra D."/>
            <person name="Gonzalez J."/>
            <person name="Henrissat B."/>
            <person name="Kuo A."/>
            <person name="Liang C."/>
            <person name="Lipzen A."/>
            <person name="Lutzoni F."/>
            <person name="Magnuson J."/>
            <person name="Mondo S."/>
            <person name="Nolan M."/>
            <person name="Ohm R."/>
            <person name="Pangilinan J."/>
            <person name="Park H.-J."/>
            <person name="Ramirez L."/>
            <person name="Alfaro M."/>
            <person name="Sun H."/>
            <person name="Tritt A."/>
            <person name="Yoshinaga Y."/>
            <person name="Zwiers L.-H."/>
            <person name="Turgeon B."/>
            <person name="Goodwin S."/>
            <person name="Spatafora J."/>
            <person name="Crous P."/>
            <person name="Grigoriev I."/>
        </authorList>
    </citation>
    <scope>NUCLEOTIDE SEQUENCE</scope>
    <source>
        <strain evidence="2">CBS 121410</strain>
    </source>
</reference>
<evidence type="ECO:0008006" key="4">
    <source>
        <dbReference type="Google" id="ProtNLM"/>
    </source>
</evidence>
<dbReference type="OrthoDB" id="3938895at2759"/>
<dbReference type="EMBL" id="ML978711">
    <property type="protein sequence ID" value="KAF2091471.1"/>
    <property type="molecule type" value="Genomic_DNA"/>
</dbReference>
<name>A0A9P4I439_9PEZI</name>